<dbReference type="InterPro" id="IPR036663">
    <property type="entry name" value="Fumarylacetoacetase_C_sf"/>
</dbReference>
<dbReference type="SUPFAM" id="SSF56529">
    <property type="entry name" value="FAH"/>
    <property type="match status" value="1"/>
</dbReference>
<dbReference type="PANTHER" id="PTHR43211:SF1">
    <property type="entry name" value="BLL6422 PROTEIN"/>
    <property type="match status" value="1"/>
</dbReference>
<sequence length="302" mass="33516">MKLITFKDKDGTIKSGWIEKEQVFDMEKASGGKLPGSIRGFLEQFEENYELASHIAGHDHLGTYKLEEIELLAPLPNPGSVRDFMAFEGHVATIAAKNKQSVVPEWYEIPVFYFTNHHAITGPNQKIQRPAQCSELDYELEIACIIGREGRNISAEKAEDYIAGYTILNDWSARDLQMKEMKAGLGPAKGKDFATSIGPYIVTKDELEKYRDGDRLNLEMTARVNGKQLSKGNFKDIHHSFGQMIERASSEAALYPGDIIGSGTVSTGCILELGTDIQNWLQPGDVVELEITGLGTLTNEIM</sequence>
<reference evidence="2 3" key="1">
    <citation type="submission" date="2018-06" db="EMBL/GenBank/DDBJ databases">
        <title>Freshwater and sediment microbial communities from various areas in North America, analyzing microbe dynamics in response to fracking.</title>
        <authorList>
            <person name="Lamendella R."/>
        </authorList>
    </citation>
    <scope>NUCLEOTIDE SEQUENCE [LARGE SCALE GENOMIC DNA]</scope>
    <source>
        <strain evidence="2 3">14_TX</strain>
    </source>
</reference>
<evidence type="ECO:0000259" key="1">
    <source>
        <dbReference type="Pfam" id="PF01557"/>
    </source>
</evidence>
<dbReference type="GO" id="GO:0016787">
    <property type="term" value="F:hydrolase activity"/>
    <property type="evidence" value="ECO:0007669"/>
    <property type="project" value="UniProtKB-KW"/>
</dbReference>
<name>A0A366K1J1_CYTFI</name>
<proteinExistence type="predicted"/>
<dbReference type="Proteomes" id="UP000252731">
    <property type="component" value="Unassembled WGS sequence"/>
</dbReference>
<dbReference type="AlphaFoldDB" id="A0A366K1J1"/>
<protein>
    <submittedName>
        <fullName evidence="2">Fumarylacetoacetate hydrolase</fullName>
    </submittedName>
</protein>
<accession>A0A366K1J1</accession>
<keyword evidence="3" id="KW-1185">Reference proteome</keyword>
<evidence type="ECO:0000313" key="2">
    <source>
        <dbReference type="EMBL" id="RBP94421.1"/>
    </source>
</evidence>
<feature type="domain" description="Fumarylacetoacetase-like C-terminal" evidence="1">
    <location>
        <begin position="82"/>
        <end position="301"/>
    </location>
</feature>
<keyword evidence="2" id="KW-0378">Hydrolase</keyword>
<evidence type="ECO:0000313" key="3">
    <source>
        <dbReference type="Proteomes" id="UP000252731"/>
    </source>
</evidence>
<dbReference type="Gene3D" id="3.90.850.10">
    <property type="entry name" value="Fumarylacetoacetase-like, C-terminal domain"/>
    <property type="match status" value="1"/>
</dbReference>
<comment type="caution">
    <text evidence="2">The sequence shown here is derived from an EMBL/GenBank/DDBJ whole genome shotgun (WGS) entry which is preliminary data.</text>
</comment>
<dbReference type="Pfam" id="PF01557">
    <property type="entry name" value="FAA_hydrolase"/>
    <property type="match status" value="1"/>
</dbReference>
<organism evidence="2 3">
    <name type="scientific">Cytobacillus firmus</name>
    <name type="common">Bacillus firmus</name>
    <dbReference type="NCBI Taxonomy" id="1399"/>
    <lineage>
        <taxon>Bacteria</taxon>
        <taxon>Bacillati</taxon>
        <taxon>Bacillota</taxon>
        <taxon>Bacilli</taxon>
        <taxon>Bacillales</taxon>
        <taxon>Bacillaceae</taxon>
        <taxon>Cytobacillus</taxon>
    </lineage>
</organism>
<dbReference type="InterPro" id="IPR011234">
    <property type="entry name" value="Fumarylacetoacetase-like_C"/>
</dbReference>
<gene>
    <name evidence="2" type="ORF">DFO70_10460</name>
</gene>
<dbReference type="PANTHER" id="PTHR43211">
    <property type="entry name" value="FUMARYLACETOACETATE HYDROLASE"/>
    <property type="match status" value="1"/>
</dbReference>
<dbReference type="EMBL" id="QNSF01000004">
    <property type="protein sequence ID" value="RBP94421.1"/>
    <property type="molecule type" value="Genomic_DNA"/>
</dbReference>
<dbReference type="RefSeq" id="WP_243856162.1">
    <property type="nucleotide sequence ID" value="NZ_QNSF01000004.1"/>
</dbReference>